<sequence>MTQKYSWGGYRPGSGRRPKGEVSGVSHHTRGDISPRHPLRVQLKTKSELGNLRKKRTHEVIRAALSEGCEGEQFRICHYALQRHGILLIVEAGDRTALSRGMQGISVRIAKGLNRLWERNGSVFADRYETAPIKTARAARGVLCFVLNNARLHERLKPGRVDPYSSGAYFDGWVEDTKSAPDGRAPVAKPKTNMLKNTWRKYGLLGVDEVPEELELRAKPAATQRTRS</sequence>
<dbReference type="EMBL" id="CP001804">
    <property type="protein sequence ID" value="ACY15048.1"/>
    <property type="molecule type" value="Genomic_DNA"/>
</dbReference>
<protein>
    <recommendedName>
        <fullName evidence="4">Transposase IS200-like domain-containing protein</fullName>
    </recommendedName>
</protein>
<evidence type="ECO:0000313" key="3">
    <source>
        <dbReference type="Proteomes" id="UP000001880"/>
    </source>
</evidence>
<organism evidence="2 3">
    <name type="scientific">Haliangium ochraceum (strain DSM 14365 / JCM 11303 / SMP-2)</name>
    <dbReference type="NCBI Taxonomy" id="502025"/>
    <lineage>
        <taxon>Bacteria</taxon>
        <taxon>Pseudomonadati</taxon>
        <taxon>Myxococcota</taxon>
        <taxon>Polyangia</taxon>
        <taxon>Haliangiales</taxon>
        <taxon>Kofleriaceae</taxon>
        <taxon>Haliangium</taxon>
    </lineage>
</organism>
<name>D0LKK0_HALO1</name>
<proteinExistence type="predicted"/>
<gene>
    <name evidence="2" type="ordered locus">Hoch_2512</name>
</gene>
<dbReference type="HOGENOM" id="CLU_1173526_0_0_7"/>
<feature type="region of interest" description="Disordered" evidence="1">
    <location>
        <begin position="1"/>
        <end position="37"/>
    </location>
</feature>
<evidence type="ECO:0008006" key="4">
    <source>
        <dbReference type="Google" id="ProtNLM"/>
    </source>
</evidence>
<dbReference type="eggNOG" id="ENOG5030Z3B">
    <property type="taxonomic scope" value="Bacteria"/>
</dbReference>
<dbReference type="Proteomes" id="UP000001880">
    <property type="component" value="Chromosome"/>
</dbReference>
<keyword evidence="3" id="KW-1185">Reference proteome</keyword>
<dbReference type="STRING" id="502025.Hoch_2512"/>
<dbReference type="AlphaFoldDB" id="D0LKK0"/>
<evidence type="ECO:0000313" key="2">
    <source>
        <dbReference type="EMBL" id="ACY15048.1"/>
    </source>
</evidence>
<accession>D0LKK0</accession>
<evidence type="ECO:0000256" key="1">
    <source>
        <dbReference type="SAM" id="MobiDB-lite"/>
    </source>
</evidence>
<dbReference type="KEGG" id="hoh:Hoch_2512"/>
<reference evidence="2 3" key="1">
    <citation type="journal article" date="2010" name="Stand. Genomic Sci.">
        <title>Complete genome sequence of Haliangium ochraceum type strain (SMP-2).</title>
        <authorList>
            <consortium name="US DOE Joint Genome Institute (JGI-PGF)"/>
            <person name="Ivanova N."/>
            <person name="Daum C."/>
            <person name="Lang E."/>
            <person name="Abt B."/>
            <person name="Kopitz M."/>
            <person name="Saunders E."/>
            <person name="Lapidus A."/>
            <person name="Lucas S."/>
            <person name="Glavina Del Rio T."/>
            <person name="Nolan M."/>
            <person name="Tice H."/>
            <person name="Copeland A."/>
            <person name="Cheng J.F."/>
            <person name="Chen F."/>
            <person name="Bruce D."/>
            <person name="Goodwin L."/>
            <person name="Pitluck S."/>
            <person name="Mavromatis K."/>
            <person name="Pati A."/>
            <person name="Mikhailova N."/>
            <person name="Chen A."/>
            <person name="Palaniappan K."/>
            <person name="Land M."/>
            <person name="Hauser L."/>
            <person name="Chang Y.J."/>
            <person name="Jeffries C.D."/>
            <person name="Detter J.C."/>
            <person name="Brettin T."/>
            <person name="Rohde M."/>
            <person name="Goker M."/>
            <person name="Bristow J."/>
            <person name="Markowitz V."/>
            <person name="Eisen J.A."/>
            <person name="Hugenholtz P."/>
            <person name="Kyrpides N.C."/>
            <person name="Klenk H.P."/>
        </authorList>
    </citation>
    <scope>NUCLEOTIDE SEQUENCE [LARGE SCALE GENOMIC DNA]</scope>
    <source>
        <strain evidence="3">DSM 14365 / CIP 107738 / JCM 11303 / AJ 13395 / SMP-2</strain>
    </source>
</reference>